<comment type="catalytic activity">
    <reaction evidence="9">
        <text>a 5'-end NAD(+)-phospho-ribonucleoside in mRNA + H2O = a 5'-end phospho-adenosine-phospho-ribonucleoside in mRNA + beta-nicotinamide D-ribonucleotide + 2 H(+)</text>
        <dbReference type="Rhea" id="RHEA:60876"/>
        <dbReference type="Rhea" id="RHEA-COMP:15698"/>
        <dbReference type="Rhea" id="RHEA-COMP:15719"/>
        <dbReference type="ChEBI" id="CHEBI:14649"/>
        <dbReference type="ChEBI" id="CHEBI:15377"/>
        <dbReference type="ChEBI" id="CHEBI:15378"/>
        <dbReference type="ChEBI" id="CHEBI:144029"/>
        <dbReference type="ChEBI" id="CHEBI:144051"/>
    </reaction>
    <physiologicalReaction direction="left-to-right" evidence="9">
        <dbReference type="Rhea" id="RHEA:60877"/>
    </physiologicalReaction>
</comment>
<name>A0A0F9WM29_9ZZZZ</name>
<dbReference type="Gene3D" id="3.90.79.10">
    <property type="entry name" value="Nucleoside Triphosphate Pyrophosphohydrolase"/>
    <property type="match status" value="1"/>
</dbReference>
<dbReference type="PROSITE" id="PS00893">
    <property type="entry name" value="NUDIX_BOX"/>
    <property type="match status" value="1"/>
</dbReference>
<keyword evidence="6" id="KW-0378">Hydrolase</keyword>
<dbReference type="InterPro" id="IPR049734">
    <property type="entry name" value="NudC-like_C"/>
</dbReference>
<dbReference type="InterPro" id="IPR050241">
    <property type="entry name" value="NAD-cap_RNA_hydrolase_NudC"/>
</dbReference>
<dbReference type="InterPro" id="IPR015375">
    <property type="entry name" value="NADH_PPase-like_N"/>
</dbReference>
<evidence type="ECO:0000256" key="1">
    <source>
        <dbReference type="ARBA" id="ARBA00001946"/>
    </source>
</evidence>
<reference evidence="11" key="1">
    <citation type="journal article" date="2015" name="Nature">
        <title>Complex archaea that bridge the gap between prokaryotes and eukaryotes.</title>
        <authorList>
            <person name="Spang A."/>
            <person name="Saw J.H."/>
            <person name="Jorgensen S.L."/>
            <person name="Zaremba-Niedzwiedzka K."/>
            <person name="Martijn J."/>
            <person name="Lind A.E."/>
            <person name="van Eijk R."/>
            <person name="Schleper C."/>
            <person name="Guy L."/>
            <person name="Ettema T.J."/>
        </authorList>
    </citation>
    <scope>NUCLEOTIDE SEQUENCE</scope>
</reference>
<dbReference type="AlphaFoldDB" id="A0A0F9WM29"/>
<comment type="caution">
    <text evidence="11">The sequence shown here is derived from an EMBL/GenBank/DDBJ whole genome shotgun (WGS) entry which is preliminary data.</text>
</comment>
<dbReference type="PRINTS" id="PR00502">
    <property type="entry name" value="NUDIXFAMILY"/>
</dbReference>
<dbReference type="GO" id="GO:0046872">
    <property type="term" value="F:metal ion binding"/>
    <property type="evidence" value="ECO:0007669"/>
    <property type="project" value="UniProtKB-KW"/>
</dbReference>
<dbReference type="Pfam" id="PF09297">
    <property type="entry name" value="Zn_ribbon_NUD"/>
    <property type="match status" value="1"/>
</dbReference>
<evidence type="ECO:0000256" key="2">
    <source>
        <dbReference type="ARBA" id="ARBA00001947"/>
    </source>
</evidence>
<comment type="cofactor">
    <cofactor evidence="1">
        <name>Mg(2+)</name>
        <dbReference type="ChEBI" id="CHEBI:18420"/>
    </cofactor>
</comment>
<evidence type="ECO:0000256" key="7">
    <source>
        <dbReference type="ARBA" id="ARBA00022842"/>
    </source>
</evidence>
<dbReference type="InterPro" id="IPR000086">
    <property type="entry name" value="NUDIX_hydrolase_dom"/>
</dbReference>
<keyword evidence="8" id="KW-0520">NAD</keyword>
<organism evidence="11">
    <name type="scientific">marine sediment metagenome</name>
    <dbReference type="NCBI Taxonomy" id="412755"/>
    <lineage>
        <taxon>unclassified sequences</taxon>
        <taxon>metagenomes</taxon>
        <taxon>ecological metagenomes</taxon>
    </lineage>
</organism>
<accession>A0A0F9WM29</accession>
<dbReference type="InterPro" id="IPR020084">
    <property type="entry name" value="NUDIX_hydrolase_CS"/>
</dbReference>
<dbReference type="PANTHER" id="PTHR42904:SF6">
    <property type="entry name" value="NAD-CAPPED RNA HYDROLASE NUDT12"/>
    <property type="match status" value="1"/>
</dbReference>
<evidence type="ECO:0000256" key="3">
    <source>
        <dbReference type="ARBA" id="ARBA00009595"/>
    </source>
</evidence>
<dbReference type="GO" id="GO:0005829">
    <property type="term" value="C:cytosol"/>
    <property type="evidence" value="ECO:0007669"/>
    <property type="project" value="TreeGrafter"/>
</dbReference>
<keyword evidence="7" id="KW-0460">Magnesium</keyword>
<protein>
    <recommendedName>
        <fullName evidence="4">NAD(+) diphosphatase</fullName>
        <ecNumber evidence="4">3.6.1.22</ecNumber>
    </recommendedName>
</protein>
<dbReference type="InterPro" id="IPR015797">
    <property type="entry name" value="NUDIX_hydrolase-like_dom_sf"/>
</dbReference>
<evidence type="ECO:0000259" key="10">
    <source>
        <dbReference type="PROSITE" id="PS51462"/>
    </source>
</evidence>
<sequence>MKDDSEQAAARELSGLTGFAGNRLWRDGERRNGDSLAAALEHPEARIFLTHDGQWLCRTDGAAPDPSFAKPAAIECGANLDDCVLLGFDPAGRPSLAAAMDGAPAPADDLALIGLRSIAMQAFLDPDTEGQLGQAAHLLGWHAKNRFCARCGKPTAAEAAGYRRRCTSCGDVVFPRTDPVTIMLVHDGEGRCVLGRQPHFPENFWSCLAGFVEAGETVEAAVRRETLEESGLTVGCVRYLASQPWPFPGSLMIGCIAHATSRDIDFDAEELEACRWFARDEILSMLEGRHPDALAVPQRFAIAHHLIKAFADDAL</sequence>
<comment type="similarity">
    <text evidence="3">Belongs to the Nudix hydrolase family. NudC subfamily.</text>
</comment>
<dbReference type="EMBL" id="LAZR01000141">
    <property type="protein sequence ID" value="KKN87131.1"/>
    <property type="molecule type" value="Genomic_DNA"/>
</dbReference>
<keyword evidence="5" id="KW-0479">Metal-binding</keyword>
<dbReference type="NCBIfam" id="NF001299">
    <property type="entry name" value="PRK00241.1"/>
    <property type="match status" value="1"/>
</dbReference>
<evidence type="ECO:0000256" key="5">
    <source>
        <dbReference type="ARBA" id="ARBA00022723"/>
    </source>
</evidence>
<dbReference type="SUPFAM" id="SSF55811">
    <property type="entry name" value="Nudix"/>
    <property type="match status" value="1"/>
</dbReference>
<dbReference type="CDD" id="cd03429">
    <property type="entry name" value="NUDIX_NADH_pyrophosphatase_Nudt13"/>
    <property type="match status" value="1"/>
</dbReference>
<dbReference type="PANTHER" id="PTHR42904">
    <property type="entry name" value="NUDIX HYDROLASE, NUDC SUBFAMILY"/>
    <property type="match status" value="1"/>
</dbReference>
<evidence type="ECO:0000256" key="6">
    <source>
        <dbReference type="ARBA" id="ARBA00022801"/>
    </source>
</evidence>
<dbReference type="Pfam" id="PF09296">
    <property type="entry name" value="NUDIX-like"/>
    <property type="match status" value="1"/>
</dbReference>
<dbReference type="InterPro" id="IPR015376">
    <property type="entry name" value="Znr_NADH_PPase"/>
</dbReference>
<dbReference type="Gene3D" id="3.90.79.20">
    <property type="match status" value="1"/>
</dbReference>
<evidence type="ECO:0000256" key="8">
    <source>
        <dbReference type="ARBA" id="ARBA00023027"/>
    </source>
</evidence>
<evidence type="ECO:0000313" key="11">
    <source>
        <dbReference type="EMBL" id="KKN87131.1"/>
    </source>
</evidence>
<dbReference type="Pfam" id="PF00293">
    <property type="entry name" value="NUDIX"/>
    <property type="match status" value="1"/>
</dbReference>
<evidence type="ECO:0000256" key="4">
    <source>
        <dbReference type="ARBA" id="ARBA00012381"/>
    </source>
</evidence>
<comment type="cofactor">
    <cofactor evidence="2">
        <name>Zn(2+)</name>
        <dbReference type="ChEBI" id="CHEBI:29105"/>
    </cofactor>
</comment>
<dbReference type="PROSITE" id="PS51462">
    <property type="entry name" value="NUDIX"/>
    <property type="match status" value="1"/>
</dbReference>
<feature type="domain" description="Nudix hydrolase" evidence="10">
    <location>
        <begin position="175"/>
        <end position="300"/>
    </location>
</feature>
<dbReference type="EC" id="3.6.1.22" evidence="4"/>
<dbReference type="GO" id="GO:0035529">
    <property type="term" value="F:NADH pyrophosphatase activity"/>
    <property type="evidence" value="ECO:0007669"/>
    <property type="project" value="TreeGrafter"/>
</dbReference>
<dbReference type="InterPro" id="IPR020476">
    <property type="entry name" value="Nudix_hydrolase"/>
</dbReference>
<gene>
    <name evidence="11" type="ORF">LCGC14_0261620</name>
</gene>
<evidence type="ECO:0000256" key="9">
    <source>
        <dbReference type="ARBA" id="ARBA00023679"/>
    </source>
</evidence>
<dbReference type="GO" id="GO:0006742">
    <property type="term" value="P:NADP+ catabolic process"/>
    <property type="evidence" value="ECO:0007669"/>
    <property type="project" value="TreeGrafter"/>
</dbReference>
<proteinExistence type="inferred from homology"/>
<dbReference type="GO" id="GO:0019677">
    <property type="term" value="P:NAD+ catabolic process"/>
    <property type="evidence" value="ECO:0007669"/>
    <property type="project" value="TreeGrafter"/>
</dbReference>